<keyword evidence="3" id="KW-1185">Reference proteome</keyword>
<accession>A0A6J5H0X6</accession>
<dbReference type="Proteomes" id="UP000494252">
    <property type="component" value="Unassembled WGS sequence"/>
</dbReference>
<gene>
    <name evidence="2" type="ORF">LMG27177_06889</name>
</gene>
<evidence type="ECO:0000313" key="2">
    <source>
        <dbReference type="EMBL" id="CAB3809726.1"/>
    </source>
</evidence>
<reference evidence="2 3" key="1">
    <citation type="submission" date="2020-04" db="EMBL/GenBank/DDBJ databases">
        <authorList>
            <person name="De Canck E."/>
        </authorList>
    </citation>
    <scope>NUCLEOTIDE SEQUENCE [LARGE SCALE GENOMIC DNA]</scope>
    <source>
        <strain evidence="2 3">LMG 27177</strain>
    </source>
</reference>
<keyword evidence="1" id="KW-0732">Signal</keyword>
<organism evidence="2 3">
    <name type="scientific">Paraburkholderia fynbosensis</name>
    <dbReference type="NCBI Taxonomy" id="1200993"/>
    <lineage>
        <taxon>Bacteria</taxon>
        <taxon>Pseudomonadati</taxon>
        <taxon>Pseudomonadota</taxon>
        <taxon>Betaproteobacteria</taxon>
        <taxon>Burkholderiales</taxon>
        <taxon>Burkholderiaceae</taxon>
        <taxon>Paraburkholderia</taxon>
    </lineage>
</organism>
<protein>
    <submittedName>
        <fullName evidence="2">Uncharacterized protein</fullName>
    </submittedName>
</protein>
<evidence type="ECO:0000313" key="3">
    <source>
        <dbReference type="Proteomes" id="UP000494252"/>
    </source>
</evidence>
<dbReference type="AlphaFoldDB" id="A0A6J5H0X6"/>
<dbReference type="RefSeq" id="WP_175165904.1">
    <property type="nucleotide sequence ID" value="NZ_CADIKI010000030.1"/>
</dbReference>
<name>A0A6J5H0X6_9BURK</name>
<proteinExistence type="predicted"/>
<feature type="chain" id="PRO_5026844038" evidence="1">
    <location>
        <begin position="21"/>
        <end position="174"/>
    </location>
</feature>
<evidence type="ECO:0000256" key="1">
    <source>
        <dbReference type="SAM" id="SignalP"/>
    </source>
</evidence>
<sequence length="174" mass="18354">MKLRFVIALVCMGLASLAHAETSNPADDARVLKEFSTNATVPGAVLQLTLLTNRSMDALWRDDAARNTLGIEVFNSGTSFLVTGKSSGKFGPVTGVALVQDGKSTPAKIVNVSNLNGTEVPSGQKILGLLEFSSKVDLTKPFTVVVNDSSAKFSVTRDAAERWGAVTRPPGQGF</sequence>
<feature type="signal peptide" evidence="1">
    <location>
        <begin position="1"/>
        <end position="20"/>
    </location>
</feature>
<dbReference type="EMBL" id="CADIKI010000030">
    <property type="protein sequence ID" value="CAB3809726.1"/>
    <property type="molecule type" value="Genomic_DNA"/>
</dbReference>